<dbReference type="InterPro" id="IPR050300">
    <property type="entry name" value="GDXG_lipolytic_enzyme"/>
</dbReference>
<keyword evidence="1 3" id="KW-0378">Hydrolase</keyword>
<evidence type="ECO:0000313" key="4">
    <source>
        <dbReference type="Proteomes" id="UP000095009"/>
    </source>
</evidence>
<dbReference type="OrthoDB" id="420264at2759"/>
<dbReference type="EMBL" id="KV454412">
    <property type="protein sequence ID" value="ODQ64238.1"/>
    <property type="molecule type" value="Genomic_DNA"/>
</dbReference>
<dbReference type="GO" id="GO:0016787">
    <property type="term" value="F:hydrolase activity"/>
    <property type="evidence" value="ECO:0007669"/>
    <property type="project" value="UniProtKB-KW"/>
</dbReference>
<proteinExistence type="predicted"/>
<gene>
    <name evidence="3" type="ORF">NADFUDRAFT_52570</name>
</gene>
<sequence>MPAIVNGDNSPVMSSSASAMSLSDDILSLGIPRVKRPKAVTLPYMPSPNPFHTLDIYFPAAGLSPSTKWLIFLHGGYWRDANQSKDVGAHVLTRMPVHWAGASIDYRLSPEILHPDHLTDVTKAMTFLRTAYGIHDAVIVAHGAGACIGFQYLAARLSLGETWIKRIVGSGGVYDLVDVGIHNPEYKQYILEAFGDEMETWDLYSPTHCEWRSLCMSDLKITLVHSKHDHLVSLNQAVRFDETLRNAGFQVDLRLLDIMGHDDVLETSELASVVLEVCNDLEHEDEQNQPRSF</sequence>
<evidence type="ECO:0000256" key="1">
    <source>
        <dbReference type="ARBA" id="ARBA00022801"/>
    </source>
</evidence>
<evidence type="ECO:0000259" key="2">
    <source>
        <dbReference type="Pfam" id="PF20434"/>
    </source>
</evidence>
<dbReference type="AlphaFoldDB" id="A0A1E3PFT8"/>
<organism evidence="3 4">
    <name type="scientific">Nadsonia fulvescens var. elongata DSM 6958</name>
    <dbReference type="NCBI Taxonomy" id="857566"/>
    <lineage>
        <taxon>Eukaryota</taxon>
        <taxon>Fungi</taxon>
        <taxon>Dikarya</taxon>
        <taxon>Ascomycota</taxon>
        <taxon>Saccharomycotina</taxon>
        <taxon>Dipodascomycetes</taxon>
        <taxon>Dipodascales</taxon>
        <taxon>Dipodascales incertae sedis</taxon>
        <taxon>Nadsonia</taxon>
    </lineage>
</organism>
<dbReference type="STRING" id="857566.A0A1E3PFT8"/>
<name>A0A1E3PFT8_9ASCO</name>
<dbReference type="Pfam" id="PF20434">
    <property type="entry name" value="BD-FAE"/>
    <property type="match status" value="1"/>
</dbReference>
<dbReference type="InterPro" id="IPR029058">
    <property type="entry name" value="AB_hydrolase_fold"/>
</dbReference>
<accession>A0A1E3PFT8</accession>
<dbReference type="SUPFAM" id="SSF53474">
    <property type="entry name" value="alpha/beta-Hydrolases"/>
    <property type="match status" value="1"/>
</dbReference>
<evidence type="ECO:0000313" key="3">
    <source>
        <dbReference type="EMBL" id="ODQ64238.1"/>
    </source>
</evidence>
<dbReference type="Gene3D" id="3.40.50.1820">
    <property type="entry name" value="alpha/beta hydrolase"/>
    <property type="match status" value="1"/>
</dbReference>
<dbReference type="PANTHER" id="PTHR48081">
    <property type="entry name" value="AB HYDROLASE SUPERFAMILY PROTEIN C4A8.06C"/>
    <property type="match status" value="1"/>
</dbReference>
<reference evidence="3 4" key="1">
    <citation type="journal article" date="2016" name="Proc. Natl. Acad. Sci. U.S.A.">
        <title>Comparative genomics of biotechnologically important yeasts.</title>
        <authorList>
            <person name="Riley R."/>
            <person name="Haridas S."/>
            <person name="Wolfe K.H."/>
            <person name="Lopes M.R."/>
            <person name="Hittinger C.T."/>
            <person name="Goeker M."/>
            <person name="Salamov A.A."/>
            <person name="Wisecaver J.H."/>
            <person name="Long T.M."/>
            <person name="Calvey C.H."/>
            <person name="Aerts A.L."/>
            <person name="Barry K.W."/>
            <person name="Choi C."/>
            <person name="Clum A."/>
            <person name="Coughlan A.Y."/>
            <person name="Deshpande S."/>
            <person name="Douglass A.P."/>
            <person name="Hanson S.J."/>
            <person name="Klenk H.-P."/>
            <person name="LaButti K.M."/>
            <person name="Lapidus A."/>
            <person name="Lindquist E.A."/>
            <person name="Lipzen A.M."/>
            <person name="Meier-Kolthoff J.P."/>
            <person name="Ohm R.A."/>
            <person name="Otillar R.P."/>
            <person name="Pangilinan J.L."/>
            <person name="Peng Y."/>
            <person name="Rokas A."/>
            <person name="Rosa C.A."/>
            <person name="Scheuner C."/>
            <person name="Sibirny A.A."/>
            <person name="Slot J.C."/>
            <person name="Stielow J.B."/>
            <person name="Sun H."/>
            <person name="Kurtzman C.P."/>
            <person name="Blackwell M."/>
            <person name="Grigoriev I.V."/>
            <person name="Jeffries T.W."/>
        </authorList>
    </citation>
    <scope>NUCLEOTIDE SEQUENCE [LARGE SCALE GENOMIC DNA]</scope>
    <source>
        <strain evidence="3 4">DSM 6958</strain>
    </source>
</reference>
<keyword evidence="4" id="KW-1185">Reference proteome</keyword>
<protein>
    <submittedName>
        <fullName evidence="3">Alpha/beta-hydrolase</fullName>
    </submittedName>
</protein>
<feature type="domain" description="BD-FAE-like" evidence="2">
    <location>
        <begin position="54"/>
        <end position="244"/>
    </location>
</feature>
<dbReference type="PANTHER" id="PTHR48081:SF33">
    <property type="entry name" value="KYNURENINE FORMAMIDASE"/>
    <property type="match status" value="1"/>
</dbReference>
<dbReference type="Proteomes" id="UP000095009">
    <property type="component" value="Unassembled WGS sequence"/>
</dbReference>
<dbReference type="InterPro" id="IPR049492">
    <property type="entry name" value="BD-FAE-like_dom"/>
</dbReference>